<proteinExistence type="predicted"/>
<accession>A3DLT1</accession>
<keyword evidence="2" id="KW-1185">Reference proteome</keyword>
<dbReference type="STRING" id="399550.Smar_0483"/>
<protein>
    <submittedName>
        <fullName evidence="1">Uncharacterized protein</fullName>
    </submittedName>
</protein>
<reference evidence="1 2" key="2">
    <citation type="journal article" date="2009" name="Stand. Genomic Sci.">
        <title>Complete genome sequence of Staphylothermus marinus Stetter and Fiala 1986 type strain F1.</title>
        <authorList>
            <person name="Anderson I.J."/>
            <person name="Sun H."/>
            <person name="Lapidus A."/>
            <person name="Copeland A."/>
            <person name="Glavina Del Rio T."/>
            <person name="Tice H."/>
            <person name="Dalin E."/>
            <person name="Lucas S."/>
            <person name="Barry K."/>
            <person name="Land M."/>
            <person name="Richardson P."/>
            <person name="Huber H."/>
            <person name="Kyrpides N.C."/>
        </authorList>
    </citation>
    <scope>NUCLEOTIDE SEQUENCE [LARGE SCALE GENOMIC DNA]</scope>
    <source>
        <strain evidence="2">ATCC 43588 / DSM 3639 / JCM 9404 / F1</strain>
    </source>
</reference>
<sequence length="99" mass="11684">MDTPKSLEEYIVCRQDCPLRFLEALAMNGFAVKAWTENCEGEKFKKIVVELFNGTRINSECRFYEEVKQSLRIINVYIGFARRNKAWEKLEIIEGEEEK</sequence>
<gene>
    <name evidence="1" type="ordered locus">Smar_0483</name>
</gene>
<evidence type="ECO:0000313" key="1">
    <source>
        <dbReference type="EMBL" id="ABN69591.1"/>
    </source>
</evidence>
<dbReference type="eggNOG" id="arCOG05995">
    <property type="taxonomic scope" value="Archaea"/>
</dbReference>
<dbReference type="RefSeq" id="WP_011838782.1">
    <property type="nucleotide sequence ID" value="NC_009033.1"/>
</dbReference>
<evidence type="ECO:0000313" key="2">
    <source>
        <dbReference type="Proteomes" id="UP000000254"/>
    </source>
</evidence>
<dbReference type="KEGG" id="smr:Smar_0483"/>
<dbReference type="GeneID" id="4907967"/>
<organism evidence="1 2">
    <name type="scientific">Staphylothermus marinus (strain ATCC 43588 / DSM 3639 / JCM 9404 / F1)</name>
    <dbReference type="NCBI Taxonomy" id="399550"/>
    <lineage>
        <taxon>Archaea</taxon>
        <taxon>Thermoproteota</taxon>
        <taxon>Thermoprotei</taxon>
        <taxon>Desulfurococcales</taxon>
        <taxon>Desulfurococcaceae</taxon>
        <taxon>Staphylothermus</taxon>
    </lineage>
</organism>
<reference evidence="2" key="1">
    <citation type="journal article" date="2009" name="BMC Genomics">
        <title>The complete genome sequence of Staphylothermus marinus reveals differences in sulfur metabolism among heterotrophic Crenarchaeota.</title>
        <authorList>
            <person name="Anderson I.J."/>
            <person name="Dharmarajan L."/>
            <person name="Rodriguez J."/>
            <person name="Hooper S."/>
            <person name="Porat I."/>
            <person name="Ulrich L.E."/>
            <person name="Elkins J.G."/>
            <person name="Mavromatis K."/>
            <person name="Sun H."/>
            <person name="Land M."/>
            <person name="Lapidus A."/>
            <person name="Lucas S."/>
            <person name="Barry K."/>
            <person name="Huber H."/>
            <person name="Zhulin I.B."/>
            <person name="Whitman W.B."/>
            <person name="Mukhopadhyay B."/>
            <person name="Woese C."/>
            <person name="Bristow J."/>
            <person name="Kyrpides N."/>
        </authorList>
    </citation>
    <scope>NUCLEOTIDE SEQUENCE [LARGE SCALE GENOMIC DNA]</scope>
    <source>
        <strain evidence="2">ATCC 43588 / DSM 3639 / JCM 9404 / F1</strain>
    </source>
</reference>
<dbReference type="AlphaFoldDB" id="A3DLT1"/>
<dbReference type="EMBL" id="CP000575">
    <property type="protein sequence ID" value="ABN69591.1"/>
    <property type="molecule type" value="Genomic_DNA"/>
</dbReference>
<name>A3DLT1_STAMF</name>
<dbReference type="Proteomes" id="UP000000254">
    <property type="component" value="Chromosome"/>
</dbReference>
<dbReference type="HOGENOM" id="CLU_181233_0_0_2"/>